<keyword evidence="1" id="KW-1133">Transmembrane helix</keyword>
<feature type="chain" id="PRO_5001781664" description="DUF3857 domain-containing protein" evidence="2">
    <location>
        <begin position="21"/>
        <end position="777"/>
    </location>
</feature>
<dbReference type="EMBL" id="JPMI01000079">
    <property type="protein sequence ID" value="KFA92802.1"/>
    <property type="molecule type" value="Genomic_DNA"/>
</dbReference>
<accession>A0A084SWG7</accession>
<feature type="signal peptide" evidence="2">
    <location>
        <begin position="1"/>
        <end position="20"/>
    </location>
</feature>
<organism evidence="5 6">
    <name type="scientific">Archangium violaceum Cb vi76</name>
    <dbReference type="NCBI Taxonomy" id="1406225"/>
    <lineage>
        <taxon>Bacteria</taxon>
        <taxon>Pseudomonadati</taxon>
        <taxon>Myxococcota</taxon>
        <taxon>Myxococcia</taxon>
        <taxon>Myxococcales</taxon>
        <taxon>Cystobacterineae</taxon>
        <taxon>Archangiaceae</taxon>
        <taxon>Archangium</taxon>
    </lineage>
</organism>
<feature type="domain" description="DUF3857" evidence="4">
    <location>
        <begin position="70"/>
        <end position="235"/>
    </location>
</feature>
<keyword evidence="1" id="KW-0812">Transmembrane</keyword>
<proteinExistence type="predicted"/>
<feature type="transmembrane region" description="Helical" evidence="1">
    <location>
        <begin position="659"/>
        <end position="677"/>
    </location>
</feature>
<dbReference type="Gene3D" id="3.10.620.30">
    <property type="match status" value="1"/>
</dbReference>
<comment type="caution">
    <text evidence="5">The sequence shown here is derived from an EMBL/GenBank/DDBJ whole genome shotgun (WGS) entry which is preliminary data.</text>
</comment>
<evidence type="ECO:0000313" key="5">
    <source>
        <dbReference type="EMBL" id="KFA92802.1"/>
    </source>
</evidence>
<protein>
    <recommendedName>
        <fullName evidence="7">DUF3857 domain-containing protein</fullName>
    </recommendedName>
</protein>
<evidence type="ECO:0000313" key="6">
    <source>
        <dbReference type="Proteomes" id="UP000028547"/>
    </source>
</evidence>
<feature type="domain" description="Transglutaminase-like" evidence="3">
    <location>
        <begin position="290"/>
        <end position="365"/>
    </location>
</feature>
<reference evidence="5 6" key="1">
    <citation type="submission" date="2014-07" db="EMBL/GenBank/DDBJ databases">
        <title>Draft Genome Sequence of Gephyronic Acid Producer, Cystobacter violaceus Strain Cb vi76.</title>
        <authorList>
            <person name="Stevens D.C."/>
            <person name="Young J."/>
            <person name="Carmichael R."/>
            <person name="Tan J."/>
            <person name="Taylor R.E."/>
        </authorList>
    </citation>
    <scope>NUCLEOTIDE SEQUENCE [LARGE SCALE GENOMIC DNA]</scope>
    <source>
        <strain evidence="5 6">Cb vi76</strain>
    </source>
</reference>
<evidence type="ECO:0008006" key="7">
    <source>
        <dbReference type="Google" id="ProtNLM"/>
    </source>
</evidence>
<evidence type="ECO:0000259" key="3">
    <source>
        <dbReference type="Pfam" id="PF01841"/>
    </source>
</evidence>
<dbReference type="InterPro" id="IPR038765">
    <property type="entry name" value="Papain-like_cys_pep_sf"/>
</dbReference>
<dbReference type="InterPro" id="IPR002931">
    <property type="entry name" value="Transglutaminase-like"/>
</dbReference>
<gene>
    <name evidence="5" type="ORF">Q664_13170</name>
</gene>
<evidence type="ECO:0000256" key="2">
    <source>
        <dbReference type="SAM" id="SignalP"/>
    </source>
</evidence>
<dbReference type="Pfam" id="PF12969">
    <property type="entry name" value="DUF3857"/>
    <property type="match status" value="1"/>
</dbReference>
<dbReference type="RefSeq" id="WP_043394154.1">
    <property type="nucleotide sequence ID" value="NZ_JPMI01000079.1"/>
</dbReference>
<keyword evidence="2" id="KW-0732">Signal</keyword>
<dbReference type="SUPFAM" id="SSF54001">
    <property type="entry name" value="Cysteine proteinases"/>
    <property type="match status" value="1"/>
</dbReference>
<sequence length="777" mass="85739">MSLPRFLLLLSVLATLPARAGEAGVTLTEPPSWVEPTRVDTGRPLREQDAVSGLHVLLSEEQVRVSPEMTERFVRQVRRVASSRGVETGSKLEVKFSNTHDRLRLHGVWRTRDGVRTQLLRAEDVKVIQQEERLDMNIYSDERTALAFLQDVRAGDLLEESWTVEEDPLIFRGHYLDSISLAAQVPVVHYVHRLLAPADLKLHFKAHGTTAAEPTVREVGGLREYRWEREDMPTFTGEDGVPADLAVWPHVQVSSFQSWADVASWGLALQDGLEGSPELTALAESWRALPTEEARFLAAVRFVQDEVRYLGIELGPNTHQPHAPGQVLAQRFGDCKDKALLLATLLRPLGITAHMALVNSRSQGGVSAQLPSPYAFNHAIVRAQVAGRTEWVDATMTHQRGRLGARSPLPYARALVLAPGTTALEAIPLPPPAGPELDAHSVLSVKDDGTGTLAITTRYTRTEADGARSWLASMSAEQLTTRTLDLRRALFPKLTAEGTPRVQDDTDANTITLEEHYKLEDAWANGGLSVAATQVSRELALPRRTEGRVHPVEVDHPVHLRVRWEVHVGSLLNVAPSEKTVEGPASRLEMSVVPRFGGFTYQVEYRSLADRVAPDALARHVEAVKEMGSRLGISFAAPMGIVSASSSPKDMQLSRTTSLAISGVFLVVVGALVLGIPRRFRQFLRERKARRASPPPPPVRHLREREQGTAVMIVESLDQADQRIRSERCSCGGSFERVPDALQLRHTGSDGRAITVLRVRCTSCRAPQFLSFDVRPN</sequence>
<evidence type="ECO:0000259" key="4">
    <source>
        <dbReference type="Pfam" id="PF12969"/>
    </source>
</evidence>
<dbReference type="Gene3D" id="2.60.40.3140">
    <property type="match status" value="1"/>
</dbReference>
<dbReference type="AlphaFoldDB" id="A0A084SWG7"/>
<dbReference type="Proteomes" id="UP000028547">
    <property type="component" value="Unassembled WGS sequence"/>
</dbReference>
<dbReference type="Pfam" id="PF01841">
    <property type="entry name" value="Transglut_core"/>
    <property type="match status" value="1"/>
</dbReference>
<name>A0A084SWG7_9BACT</name>
<keyword evidence="1" id="KW-0472">Membrane</keyword>
<dbReference type="InterPro" id="IPR024618">
    <property type="entry name" value="DUF3857"/>
</dbReference>
<evidence type="ECO:0000256" key="1">
    <source>
        <dbReference type="SAM" id="Phobius"/>
    </source>
</evidence>